<gene>
    <name evidence="2" type="ORF">LCGC14_0953700</name>
</gene>
<evidence type="ECO:0000313" key="2">
    <source>
        <dbReference type="EMBL" id="KKN18655.1"/>
    </source>
</evidence>
<organism evidence="2">
    <name type="scientific">marine sediment metagenome</name>
    <dbReference type="NCBI Taxonomy" id="412755"/>
    <lineage>
        <taxon>unclassified sequences</taxon>
        <taxon>metagenomes</taxon>
        <taxon>ecological metagenomes</taxon>
    </lineage>
</organism>
<reference evidence="2" key="1">
    <citation type="journal article" date="2015" name="Nature">
        <title>Complex archaea that bridge the gap between prokaryotes and eukaryotes.</title>
        <authorList>
            <person name="Spang A."/>
            <person name="Saw J.H."/>
            <person name="Jorgensen S.L."/>
            <person name="Zaremba-Niedzwiedzka K."/>
            <person name="Martijn J."/>
            <person name="Lind A.E."/>
            <person name="van Eijk R."/>
            <person name="Schleper C."/>
            <person name="Guy L."/>
            <person name="Ettema T.J."/>
        </authorList>
    </citation>
    <scope>NUCLEOTIDE SEQUENCE</scope>
</reference>
<keyword evidence="1" id="KW-0812">Transmembrane</keyword>
<protein>
    <submittedName>
        <fullName evidence="2">Uncharacterized protein</fullName>
    </submittedName>
</protein>
<feature type="transmembrane region" description="Helical" evidence="1">
    <location>
        <begin position="48"/>
        <end position="66"/>
    </location>
</feature>
<keyword evidence="1" id="KW-0472">Membrane</keyword>
<proteinExistence type="predicted"/>
<evidence type="ECO:0000256" key="1">
    <source>
        <dbReference type="SAM" id="Phobius"/>
    </source>
</evidence>
<feature type="non-terminal residue" evidence="2">
    <location>
        <position position="1"/>
    </location>
</feature>
<sequence length="72" mass="8085">RRRGFKLTMNKLLKSIVATLGAVDVIFSIFIPITISLLLINLGNLNNLNAGLVMTLGILSSFYRAIKFWIFE</sequence>
<dbReference type="AlphaFoldDB" id="A0A0F9NGH6"/>
<comment type="caution">
    <text evidence="2">The sequence shown here is derived from an EMBL/GenBank/DDBJ whole genome shotgun (WGS) entry which is preliminary data.</text>
</comment>
<name>A0A0F9NGH6_9ZZZZ</name>
<feature type="transmembrane region" description="Helical" evidence="1">
    <location>
        <begin position="12"/>
        <end position="42"/>
    </location>
</feature>
<accession>A0A0F9NGH6</accession>
<dbReference type="EMBL" id="LAZR01003407">
    <property type="protein sequence ID" value="KKN18655.1"/>
    <property type="molecule type" value="Genomic_DNA"/>
</dbReference>
<keyword evidence="1" id="KW-1133">Transmembrane helix</keyword>